<protein>
    <submittedName>
        <fullName evidence="2">F-box/fbd/lrr-repeat protein</fullName>
    </submittedName>
</protein>
<sequence>MDFGLHWGRRKTLRVVKVKDQLQSTVGKDDRISNLPESLLCHILSFLTTKEAIVTSILSSRWKPLWTFLPKLNFDSIEFEGISSSAKEQIPNQQHRHHDQLNRFTFAHIVFWVLALHNRNNVNPLKHSRLYWRSDGSDPIHVKTWLHTLLHTLLSHDLEELNLHIGFPQFYIFPSTLFNHVKTLVVMKLKGNIVLDPPSSSALLSFSSLKILHLENVHYAKHDSFSRLLSCCPSSKIYLSKYMSWAIVV</sequence>
<dbReference type="Gene3D" id="1.20.1280.50">
    <property type="match status" value="1"/>
</dbReference>
<reference evidence="2 3" key="1">
    <citation type="journal article" date="2018" name="Sci. Data">
        <title>The draft genome sequence of cork oak.</title>
        <authorList>
            <person name="Ramos A.M."/>
            <person name="Usie A."/>
            <person name="Barbosa P."/>
            <person name="Barros P.M."/>
            <person name="Capote T."/>
            <person name="Chaves I."/>
            <person name="Simoes F."/>
            <person name="Abreu I."/>
            <person name="Carrasquinho I."/>
            <person name="Faro C."/>
            <person name="Guimaraes J.B."/>
            <person name="Mendonca D."/>
            <person name="Nobrega F."/>
            <person name="Rodrigues L."/>
            <person name="Saibo N.J.M."/>
            <person name="Varela M.C."/>
            <person name="Egas C."/>
            <person name="Matos J."/>
            <person name="Miguel C.M."/>
            <person name="Oliveira M.M."/>
            <person name="Ricardo C.P."/>
            <person name="Goncalves S."/>
        </authorList>
    </citation>
    <scope>NUCLEOTIDE SEQUENCE [LARGE SCALE GENOMIC DNA]</scope>
    <source>
        <strain evidence="3">cv. HL8</strain>
    </source>
</reference>
<dbReference type="InterPro" id="IPR053781">
    <property type="entry name" value="F-box_AtFBL13-like"/>
</dbReference>
<dbReference type="InterPro" id="IPR036047">
    <property type="entry name" value="F-box-like_dom_sf"/>
</dbReference>
<feature type="non-terminal residue" evidence="2">
    <location>
        <position position="1"/>
    </location>
</feature>
<dbReference type="PANTHER" id="PTHR31293">
    <property type="entry name" value="RNI-LIKE SUPERFAMILY PROTEIN"/>
    <property type="match status" value="1"/>
</dbReference>
<dbReference type="EMBL" id="PKMF04002338">
    <property type="protein sequence ID" value="KAK7809630.1"/>
    <property type="molecule type" value="Genomic_DNA"/>
</dbReference>
<dbReference type="SUPFAM" id="SSF81383">
    <property type="entry name" value="F-box domain"/>
    <property type="match status" value="1"/>
</dbReference>
<organism evidence="2 3">
    <name type="scientific">Quercus suber</name>
    <name type="common">Cork oak</name>
    <dbReference type="NCBI Taxonomy" id="58331"/>
    <lineage>
        <taxon>Eukaryota</taxon>
        <taxon>Viridiplantae</taxon>
        <taxon>Streptophyta</taxon>
        <taxon>Embryophyta</taxon>
        <taxon>Tracheophyta</taxon>
        <taxon>Spermatophyta</taxon>
        <taxon>Magnoliopsida</taxon>
        <taxon>eudicotyledons</taxon>
        <taxon>Gunneridae</taxon>
        <taxon>Pentapetalae</taxon>
        <taxon>rosids</taxon>
        <taxon>fabids</taxon>
        <taxon>Fagales</taxon>
        <taxon>Fagaceae</taxon>
        <taxon>Quercus</taxon>
    </lineage>
</organism>
<dbReference type="AlphaFoldDB" id="A0AAW0I511"/>
<evidence type="ECO:0000259" key="1">
    <source>
        <dbReference type="PROSITE" id="PS50181"/>
    </source>
</evidence>
<dbReference type="InterPro" id="IPR055294">
    <property type="entry name" value="FBL60-like"/>
</dbReference>
<dbReference type="PANTHER" id="PTHR31293:SF12">
    <property type="entry name" value="RNI-LIKE SUPERFAMILY PROTEIN"/>
    <property type="match status" value="1"/>
</dbReference>
<dbReference type="Proteomes" id="UP000237347">
    <property type="component" value="Unassembled WGS sequence"/>
</dbReference>
<dbReference type="CDD" id="cd22160">
    <property type="entry name" value="F-box_AtFBL13-like"/>
    <property type="match status" value="1"/>
</dbReference>
<dbReference type="Pfam" id="PF07723">
    <property type="entry name" value="LRR_2"/>
    <property type="match status" value="1"/>
</dbReference>
<evidence type="ECO:0000313" key="3">
    <source>
        <dbReference type="Proteomes" id="UP000237347"/>
    </source>
</evidence>
<feature type="domain" description="F-box" evidence="1">
    <location>
        <begin position="29"/>
        <end position="77"/>
    </location>
</feature>
<proteinExistence type="predicted"/>
<evidence type="ECO:0000313" key="2">
    <source>
        <dbReference type="EMBL" id="KAK7809630.1"/>
    </source>
</evidence>
<comment type="caution">
    <text evidence="2">The sequence shown here is derived from an EMBL/GenBank/DDBJ whole genome shotgun (WGS) entry which is preliminary data.</text>
</comment>
<keyword evidence="3" id="KW-1185">Reference proteome</keyword>
<dbReference type="InterPro" id="IPR013101">
    <property type="entry name" value="LRR_PRU1-like"/>
</dbReference>
<accession>A0AAW0I511</accession>
<name>A0AAW0I511_QUESU</name>
<gene>
    <name evidence="2" type="ORF">CFP56_018339</name>
</gene>
<dbReference type="PROSITE" id="PS50181">
    <property type="entry name" value="FBOX"/>
    <property type="match status" value="1"/>
</dbReference>
<dbReference type="InterPro" id="IPR001810">
    <property type="entry name" value="F-box_dom"/>
</dbReference>
<dbReference type="Pfam" id="PF00646">
    <property type="entry name" value="F-box"/>
    <property type="match status" value="1"/>
</dbReference>